<evidence type="ECO:0000313" key="3">
    <source>
        <dbReference type="Proteomes" id="UP000701853"/>
    </source>
</evidence>
<dbReference type="Proteomes" id="UP000701853">
    <property type="component" value="Chromosome 3"/>
</dbReference>
<sequence>MKSLGNAPHKAFKYPSYGPQRRDQPRMLRSKALMANLRMSSKKDVVVVAGGRSKLNDKAYKKPPKHRQSPGVCSLCLREKLSQLSASSSSGSTTTITTIASSCSSSLSSYSSSSSSASSYSSPMHRYPFPTEGKDSFSLFFSGKNILTKSRSVAFSSRLISYRTGFFSKLLLPRNTKRKEESFQKLRFINGGVCYASF</sequence>
<reference evidence="2 3" key="1">
    <citation type="journal article" date="2021" name="bioRxiv">
        <title>The Gossypium anomalum genome as a resource for cotton improvement and evolutionary analysis of hybrid incompatibility.</title>
        <authorList>
            <person name="Grover C.E."/>
            <person name="Yuan D."/>
            <person name="Arick M.A."/>
            <person name="Miller E.R."/>
            <person name="Hu G."/>
            <person name="Peterson D.G."/>
            <person name="Wendel J.F."/>
            <person name="Udall J.A."/>
        </authorList>
    </citation>
    <scope>NUCLEOTIDE SEQUENCE [LARGE SCALE GENOMIC DNA]</scope>
    <source>
        <strain evidence="2">JFW-Udall</strain>
        <tissue evidence="2">Leaf</tissue>
    </source>
</reference>
<dbReference type="OrthoDB" id="688136at2759"/>
<dbReference type="PANTHER" id="PTHR34046">
    <property type="entry name" value="OS06G0218800 PROTEIN"/>
    <property type="match status" value="1"/>
</dbReference>
<keyword evidence="3" id="KW-1185">Reference proteome</keyword>
<feature type="region of interest" description="Disordered" evidence="1">
    <location>
        <begin position="1"/>
        <end position="25"/>
    </location>
</feature>
<evidence type="ECO:0000256" key="1">
    <source>
        <dbReference type="SAM" id="MobiDB-lite"/>
    </source>
</evidence>
<accession>A0A8J6D886</accession>
<proteinExistence type="predicted"/>
<comment type="caution">
    <text evidence="2">The sequence shown here is derived from an EMBL/GenBank/DDBJ whole genome shotgun (WGS) entry which is preliminary data.</text>
</comment>
<name>A0A8J6D886_9ROSI</name>
<organism evidence="2 3">
    <name type="scientific">Gossypium anomalum</name>
    <dbReference type="NCBI Taxonomy" id="47600"/>
    <lineage>
        <taxon>Eukaryota</taxon>
        <taxon>Viridiplantae</taxon>
        <taxon>Streptophyta</taxon>
        <taxon>Embryophyta</taxon>
        <taxon>Tracheophyta</taxon>
        <taxon>Spermatophyta</taxon>
        <taxon>Magnoliopsida</taxon>
        <taxon>eudicotyledons</taxon>
        <taxon>Gunneridae</taxon>
        <taxon>Pentapetalae</taxon>
        <taxon>rosids</taxon>
        <taxon>malvids</taxon>
        <taxon>Malvales</taxon>
        <taxon>Malvaceae</taxon>
        <taxon>Malvoideae</taxon>
        <taxon>Gossypium</taxon>
    </lineage>
</organism>
<evidence type="ECO:0000313" key="2">
    <source>
        <dbReference type="EMBL" id="KAG8499314.1"/>
    </source>
</evidence>
<dbReference type="PANTHER" id="PTHR34046:SF7">
    <property type="entry name" value="DUF740 FAMILY PROTEIN"/>
    <property type="match status" value="1"/>
</dbReference>
<dbReference type="EMBL" id="JAHUZN010000003">
    <property type="protein sequence ID" value="KAG8499314.1"/>
    <property type="molecule type" value="Genomic_DNA"/>
</dbReference>
<protein>
    <submittedName>
        <fullName evidence="2">Uncharacterized protein</fullName>
    </submittedName>
</protein>
<dbReference type="AlphaFoldDB" id="A0A8J6D886"/>
<gene>
    <name evidence="2" type="ORF">CXB51_005876</name>
</gene>